<evidence type="ECO:0000313" key="5">
    <source>
        <dbReference type="EMBL" id="QPD03189.1"/>
    </source>
</evidence>
<dbReference type="InterPro" id="IPR047655">
    <property type="entry name" value="Transpos_IS630-like"/>
</dbReference>
<dbReference type="InterPro" id="IPR038717">
    <property type="entry name" value="Tc1-like_DDE_dom"/>
</dbReference>
<dbReference type="InterPro" id="IPR036397">
    <property type="entry name" value="RNaseH_sf"/>
</dbReference>
<evidence type="ECO:0000313" key="6">
    <source>
        <dbReference type="EMBL" id="QPD04921.1"/>
    </source>
</evidence>
<evidence type="ECO:0000313" key="3">
    <source>
        <dbReference type="EMBL" id="QPD02418.1"/>
    </source>
</evidence>
<dbReference type="Proteomes" id="UP000593737">
    <property type="component" value="Chromosome"/>
</dbReference>
<dbReference type="KEGG" id="nkf:Nkreftii_000560"/>
<feature type="domain" description="Tc1-like transposase DDE" evidence="1">
    <location>
        <begin position="173"/>
        <end position="317"/>
    </location>
</feature>
<dbReference type="EMBL" id="CP047423">
    <property type="protein sequence ID" value="QPD04921.1"/>
    <property type="molecule type" value="Genomic_DNA"/>
</dbReference>
<keyword evidence="5" id="KW-0255">Endonuclease</keyword>
<dbReference type="KEGG" id="nkf:Nkreftii_002695"/>
<dbReference type="GO" id="GO:0003676">
    <property type="term" value="F:nucleic acid binding"/>
    <property type="evidence" value="ECO:0007669"/>
    <property type="project" value="InterPro"/>
</dbReference>
<sequence>MRIAPAVHLSDPERQQLEQWAHGRRTPARLVLRAKILLLAAAGHDNHQIAAAVATSRQTVGLWRQRFVTQRVLGLAQDAPRGGRPPKARRTLTARILKTTTHTKPPAATHWSTRTLARHLRTNPTFVQRVWTAHGLHPHRVRAFKLSQDPHFQEKLEDVVGLYLHPPAHAVVLAVDEKSQIQALDRTQPGLPLKKGRCGTMTHDYKRHGTTTLFAALNVAEGSLISTCLPRHRHQEWLRFLRLIDRQIPQDKALHLIADNYATHKHPTVQRWLTRHPRIHMHFTPTSSSWLNLVERVFGDLTAKQLRRGVFRSVPELIAAIDAYMTQRNAQPKPFVWTKSAQEILTKVNRAKIALDKTRTA</sequence>
<organism evidence="5 8">
    <name type="scientific">Candidatus Nitrospira kreftii</name>
    <dbReference type="NCBI Taxonomy" id="2652173"/>
    <lineage>
        <taxon>Bacteria</taxon>
        <taxon>Pseudomonadati</taxon>
        <taxon>Nitrospirota</taxon>
        <taxon>Nitrospiria</taxon>
        <taxon>Nitrospirales</taxon>
        <taxon>Nitrospiraceae</taxon>
        <taxon>Nitrospira</taxon>
    </lineage>
</organism>
<proteinExistence type="predicted"/>
<evidence type="ECO:0000259" key="1">
    <source>
        <dbReference type="Pfam" id="PF13358"/>
    </source>
</evidence>
<gene>
    <name evidence="2" type="ORF">Nkreftii_000080</name>
    <name evidence="3" type="ORF">Nkreftii_000192</name>
    <name evidence="4" type="ORF">Nkreftii_000560</name>
    <name evidence="5" type="ORF">Nkreftii_000963</name>
    <name evidence="6" type="ORF">Nkreftii_002695</name>
    <name evidence="7" type="ORF">Nkreftii_002745</name>
</gene>
<keyword evidence="5" id="KW-0540">Nuclease</keyword>
<dbReference type="EMBL" id="CP047423">
    <property type="protein sequence ID" value="QPD02418.1"/>
    <property type="molecule type" value="Genomic_DNA"/>
</dbReference>
<accession>A0A7S8FCE1</accession>
<evidence type="ECO:0000313" key="2">
    <source>
        <dbReference type="EMBL" id="QPD02306.1"/>
    </source>
</evidence>
<protein>
    <submittedName>
        <fullName evidence="5">Endonuclease DDE</fullName>
    </submittedName>
</protein>
<evidence type="ECO:0000313" key="8">
    <source>
        <dbReference type="Proteomes" id="UP000593737"/>
    </source>
</evidence>
<dbReference type="Gene3D" id="3.30.420.10">
    <property type="entry name" value="Ribonuclease H-like superfamily/Ribonuclease H"/>
    <property type="match status" value="1"/>
</dbReference>
<evidence type="ECO:0000313" key="7">
    <source>
        <dbReference type="EMBL" id="QPD04971.1"/>
    </source>
</evidence>
<dbReference type="Pfam" id="PF13565">
    <property type="entry name" value="HTH_32"/>
    <property type="match status" value="1"/>
</dbReference>
<dbReference type="SUPFAM" id="SSF46689">
    <property type="entry name" value="Homeodomain-like"/>
    <property type="match status" value="1"/>
</dbReference>
<dbReference type="KEGG" id="nkf:Nkreftii_000080"/>
<dbReference type="NCBIfam" id="NF033545">
    <property type="entry name" value="transpos_IS630"/>
    <property type="match status" value="1"/>
</dbReference>
<dbReference type="EMBL" id="CP047423">
    <property type="protein sequence ID" value="QPD04971.1"/>
    <property type="molecule type" value="Genomic_DNA"/>
</dbReference>
<keyword evidence="5" id="KW-0378">Hydrolase</keyword>
<dbReference type="KEGG" id="nkf:Nkreftii_000963"/>
<name>A0A7S8FCE1_9BACT</name>
<dbReference type="KEGG" id="nkf:Nkreftii_002745"/>
<dbReference type="EMBL" id="CP047423">
    <property type="protein sequence ID" value="QPD03189.1"/>
    <property type="molecule type" value="Genomic_DNA"/>
</dbReference>
<dbReference type="AlphaFoldDB" id="A0A7S8FCE1"/>
<dbReference type="PANTHER" id="PTHR30347">
    <property type="entry name" value="POTASSIUM CHANNEL RELATED"/>
    <property type="match status" value="1"/>
</dbReference>
<dbReference type="GO" id="GO:0004519">
    <property type="term" value="F:endonuclease activity"/>
    <property type="evidence" value="ECO:0007669"/>
    <property type="project" value="UniProtKB-KW"/>
</dbReference>
<dbReference type="EMBL" id="CP047423">
    <property type="protein sequence ID" value="QPD02306.1"/>
    <property type="molecule type" value="Genomic_DNA"/>
</dbReference>
<dbReference type="InterPro" id="IPR009057">
    <property type="entry name" value="Homeodomain-like_sf"/>
</dbReference>
<evidence type="ECO:0000313" key="4">
    <source>
        <dbReference type="EMBL" id="QPD02786.1"/>
    </source>
</evidence>
<dbReference type="KEGG" id="nkf:Nkreftii_000192"/>
<dbReference type="EMBL" id="CP047423">
    <property type="protein sequence ID" value="QPD02786.1"/>
    <property type="molecule type" value="Genomic_DNA"/>
</dbReference>
<dbReference type="Pfam" id="PF13358">
    <property type="entry name" value="DDE_3"/>
    <property type="match status" value="1"/>
</dbReference>
<dbReference type="PANTHER" id="PTHR30347:SF1">
    <property type="entry name" value="MECHANOSENSITIVE CHANNEL MSCK"/>
    <property type="match status" value="1"/>
</dbReference>
<dbReference type="InterPro" id="IPR052702">
    <property type="entry name" value="MscS-like_channel"/>
</dbReference>
<reference evidence="5 8" key="1">
    <citation type="journal article" date="2020" name="ISME J.">
        <title>Enrichment and physiological characterization of a novel comammox Nitrospira indicates ammonium inhibition of complete nitrification.</title>
        <authorList>
            <person name="Sakoula D."/>
            <person name="Koch H."/>
            <person name="Frank J."/>
            <person name="Jetten M.S.M."/>
            <person name="van Kessel M.A.H.J."/>
            <person name="Lucker S."/>
        </authorList>
    </citation>
    <scope>NUCLEOTIDE SEQUENCE [LARGE SCALE GENOMIC DNA]</scope>
    <source>
        <strain evidence="5">Comreactor17</strain>
    </source>
</reference>